<sequence>MGIEAERIAQLADELKIGFCGLSLAILPLADPRQPLMAIYRDLYEQTVDSPLVIYRNDGTPHSAERLTDIFAKASSTAGAGLGEDLLNFATMHGAARLGDAIQRAGLSDRTSPLLQFVRHFRNACAHGNRWHFQNGEPRQPAELRSIVLTAALHGSKAAGGTVGAGDYLDMLDDVAAHFRA</sequence>
<gene>
    <name evidence="1" type="ORF">AB5J52_06830</name>
</gene>
<evidence type="ECO:0000313" key="1">
    <source>
        <dbReference type="EMBL" id="XDQ41997.1"/>
    </source>
</evidence>
<proteinExistence type="predicted"/>
<evidence type="ECO:0008006" key="2">
    <source>
        <dbReference type="Google" id="ProtNLM"/>
    </source>
</evidence>
<name>A0AB39QF43_9ACTN</name>
<protein>
    <recommendedName>
        <fullName evidence="2">pEK499-p136 HEPN domain-containing protein</fullName>
    </recommendedName>
</protein>
<accession>A0AB39QF43</accession>
<dbReference type="AlphaFoldDB" id="A0AB39QF43"/>
<dbReference type="RefSeq" id="WP_369221545.1">
    <property type="nucleotide sequence ID" value="NZ_CP163441.1"/>
</dbReference>
<reference evidence="1" key="1">
    <citation type="submission" date="2024-07" db="EMBL/GenBank/DDBJ databases">
        <authorList>
            <person name="Yu S.T."/>
        </authorList>
    </citation>
    <scope>NUCLEOTIDE SEQUENCE</scope>
    <source>
        <strain evidence="1">R39</strain>
    </source>
</reference>
<dbReference type="EMBL" id="CP163441">
    <property type="protein sequence ID" value="XDQ41997.1"/>
    <property type="molecule type" value="Genomic_DNA"/>
</dbReference>
<organism evidence="1">
    <name type="scientific">Streptomyces sp. R39</name>
    <dbReference type="NCBI Taxonomy" id="3238631"/>
    <lineage>
        <taxon>Bacteria</taxon>
        <taxon>Bacillati</taxon>
        <taxon>Actinomycetota</taxon>
        <taxon>Actinomycetes</taxon>
        <taxon>Kitasatosporales</taxon>
        <taxon>Streptomycetaceae</taxon>
        <taxon>Streptomyces</taxon>
    </lineage>
</organism>